<sequence length="18" mass="2028">MIIDNTSLRTRSRSLHGA</sequence>
<protein>
    <submittedName>
        <fullName evidence="1">Uncharacterized protein</fullName>
    </submittedName>
</protein>
<name>A0A0K2VEG9_LEPSM</name>
<dbReference type="EMBL" id="HACA01031483">
    <property type="protein sequence ID" value="CDW48844.1"/>
    <property type="molecule type" value="Transcribed_RNA"/>
</dbReference>
<proteinExistence type="predicted"/>
<organism evidence="1">
    <name type="scientific">Lepeophtheirus salmonis</name>
    <name type="common">Salmon louse</name>
    <name type="synonym">Caligus salmonis</name>
    <dbReference type="NCBI Taxonomy" id="72036"/>
    <lineage>
        <taxon>Eukaryota</taxon>
        <taxon>Metazoa</taxon>
        <taxon>Ecdysozoa</taxon>
        <taxon>Arthropoda</taxon>
        <taxon>Crustacea</taxon>
        <taxon>Multicrustacea</taxon>
        <taxon>Hexanauplia</taxon>
        <taxon>Copepoda</taxon>
        <taxon>Siphonostomatoida</taxon>
        <taxon>Caligidae</taxon>
        <taxon>Lepeophtheirus</taxon>
    </lineage>
</organism>
<accession>A0A0K2VEG9</accession>
<dbReference type="AlphaFoldDB" id="A0A0K2VEG9"/>
<evidence type="ECO:0000313" key="1">
    <source>
        <dbReference type="EMBL" id="CDW48844.1"/>
    </source>
</evidence>
<reference evidence="1" key="1">
    <citation type="submission" date="2014-05" db="EMBL/GenBank/DDBJ databases">
        <authorList>
            <person name="Chronopoulou M."/>
        </authorList>
    </citation>
    <scope>NUCLEOTIDE SEQUENCE</scope>
    <source>
        <tissue evidence="1">Whole organism</tissue>
    </source>
</reference>